<feature type="domain" description="ABC transporter" evidence="5">
    <location>
        <begin position="5"/>
        <end position="235"/>
    </location>
</feature>
<dbReference type="AlphaFoldDB" id="A0A517DWW9"/>
<evidence type="ECO:0000313" key="7">
    <source>
        <dbReference type="Proteomes" id="UP000320776"/>
    </source>
</evidence>
<proteinExistence type="predicted"/>
<protein>
    <recommendedName>
        <fullName evidence="4">ABC-type quaternary amine transporter</fullName>
        <ecNumber evidence="4">7.6.2.9</ecNumber>
    </recommendedName>
</protein>
<dbReference type="SUPFAM" id="SSF52540">
    <property type="entry name" value="P-loop containing nucleoside triphosphate hydrolases"/>
    <property type="match status" value="1"/>
</dbReference>
<evidence type="ECO:0000313" key="6">
    <source>
        <dbReference type="EMBL" id="QDR81842.1"/>
    </source>
</evidence>
<sequence length="355" mass="38176">MTRSIDVRDLTMKYGQATALDHVSLLVEQGEFLAILGPSGCGKSTLLNLIAGLQSAVQGEIYVGEQRIDGLPPQKRGIGFVFQNYALFPNMTVGENVAFGLKIRKAGGAVIDSRVAELLHIVNLQDQAHKKPNQLSGGQQQRVALARALAPKPDILLLDEPLSALDVKIRQHLRNEIKSLQRKLGITTVIVTHDQEEAFELGDRVAVMEQGKIVQIGDPETIYQAPATEFVACFVGNINRLAGGIKNSQVHVAGLVLPLPAQLRDLPAGTAVIALVRPENLSVELADDGAEGAAGATCGTISHTVFLGPLMQLHIRLDEGQTVMAIVPQAKARQENLTAGRRVALRADLYQIVRA</sequence>
<evidence type="ECO:0000256" key="4">
    <source>
        <dbReference type="ARBA" id="ARBA00066388"/>
    </source>
</evidence>
<dbReference type="PROSITE" id="PS50893">
    <property type="entry name" value="ABC_TRANSPORTER_2"/>
    <property type="match status" value="1"/>
</dbReference>
<dbReference type="InterPro" id="IPR027417">
    <property type="entry name" value="P-loop_NTPase"/>
</dbReference>
<keyword evidence="7" id="KW-1185">Reference proteome</keyword>
<evidence type="ECO:0000259" key="5">
    <source>
        <dbReference type="PROSITE" id="PS50893"/>
    </source>
</evidence>
<dbReference type="InterPro" id="IPR017871">
    <property type="entry name" value="ABC_transporter-like_CS"/>
</dbReference>
<dbReference type="GO" id="GO:0005524">
    <property type="term" value="F:ATP binding"/>
    <property type="evidence" value="ECO:0007669"/>
    <property type="project" value="UniProtKB-KW"/>
</dbReference>
<dbReference type="InterPro" id="IPR003593">
    <property type="entry name" value="AAA+_ATPase"/>
</dbReference>
<dbReference type="Pfam" id="PF00005">
    <property type="entry name" value="ABC_tran"/>
    <property type="match status" value="1"/>
</dbReference>
<dbReference type="GO" id="GO:0016887">
    <property type="term" value="F:ATP hydrolysis activity"/>
    <property type="evidence" value="ECO:0007669"/>
    <property type="project" value="InterPro"/>
</dbReference>
<dbReference type="InterPro" id="IPR008995">
    <property type="entry name" value="Mo/tungstate-bd_C_term_dom"/>
</dbReference>
<keyword evidence="2" id="KW-0547">Nucleotide-binding</keyword>
<dbReference type="Pfam" id="PF08402">
    <property type="entry name" value="TOBE_2"/>
    <property type="match status" value="1"/>
</dbReference>
<dbReference type="InterPro" id="IPR013611">
    <property type="entry name" value="Transp-assoc_OB_typ2"/>
</dbReference>
<dbReference type="Gene3D" id="2.40.50.100">
    <property type="match status" value="1"/>
</dbReference>
<reference evidence="6 7" key="1">
    <citation type="submission" date="2019-02" db="EMBL/GenBank/DDBJ databases">
        <title>Closed genome of Sporomusa termitida DSM 4440.</title>
        <authorList>
            <person name="Poehlein A."/>
            <person name="Daniel R."/>
        </authorList>
    </citation>
    <scope>NUCLEOTIDE SEQUENCE [LARGE SCALE GENOMIC DNA]</scope>
    <source>
        <strain evidence="6 7">DSM 4440</strain>
    </source>
</reference>
<dbReference type="Proteomes" id="UP000320776">
    <property type="component" value="Chromosome"/>
</dbReference>
<accession>A0A517DWW9</accession>
<gene>
    <name evidence="6" type="primary">cysA_2</name>
    <name evidence="6" type="ORF">SPTER_32590</name>
</gene>
<evidence type="ECO:0000256" key="2">
    <source>
        <dbReference type="ARBA" id="ARBA00022741"/>
    </source>
</evidence>
<dbReference type="SMART" id="SM00382">
    <property type="entry name" value="AAA"/>
    <property type="match status" value="1"/>
</dbReference>
<dbReference type="Gene3D" id="3.40.50.300">
    <property type="entry name" value="P-loop containing nucleotide triphosphate hydrolases"/>
    <property type="match status" value="1"/>
</dbReference>
<organism evidence="6 7">
    <name type="scientific">Sporomusa termitida</name>
    <dbReference type="NCBI Taxonomy" id="2377"/>
    <lineage>
        <taxon>Bacteria</taxon>
        <taxon>Bacillati</taxon>
        <taxon>Bacillota</taxon>
        <taxon>Negativicutes</taxon>
        <taxon>Selenomonadales</taxon>
        <taxon>Sporomusaceae</taxon>
        <taxon>Sporomusa</taxon>
    </lineage>
</organism>
<keyword evidence="3 6" id="KW-0067">ATP-binding</keyword>
<dbReference type="InterPro" id="IPR003439">
    <property type="entry name" value="ABC_transporter-like_ATP-bd"/>
</dbReference>
<dbReference type="OrthoDB" id="9802264at2"/>
<evidence type="ECO:0000256" key="1">
    <source>
        <dbReference type="ARBA" id="ARBA00022448"/>
    </source>
</evidence>
<dbReference type="GO" id="GO:0043190">
    <property type="term" value="C:ATP-binding cassette (ABC) transporter complex"/>
    <property type="evidence" value="ECO:0007669"/>
    <property type="project" value="InterPro"/>
</dbReference>
<evidence type="ECO:0000256" key="3">
    <source>
        <dbReference type="ARBA" id="ARBA00022840"/>
    </source>
</evidence>
<keyword evidence="1" id="KW-0813">Transport</keyword>
<dbReference type="RefSeq" id="WP_144351289.1">
    <property type="nucleotide sequence ID" value="NZ_CP036259.1"/>
</dbReference>
<dbReference type="PANTHER" id="PTHR42781:SF4">
    <property type="entry name" value="SPERMIDINE_PUTRESCINE IMPORT ATP-BINDING PROTEIN POTA"/>
    <property type="match status" value="1"/>
</dbReference>
<dbReference type="PROSITE" id="PS00211">
    <property type="entry name" value="ABC_TRANSPORTER_1"/>
    <property type="match status" value="1"/>
</dbReference>
<dbReference type="FunFam" id="3.40.50.300:FF:000425">
    <property type="entry name" value="Probable ABC transporter, ATP-binding subunit"/>
    <property type="match status" value="1"/>
</dbReference>
<dbReference type="SUPFAM" id="SSF50331">
    <property type="entry name" value="MOP-like"/>
    <property type="match status" value="1"/>
</dbReference>
<dbReference type="PANTHER" id="PTHR42781">
    <property type="entry name" value="SPERMIDINE/PUTRESCINE IMPORT ATP-BINDING PROTEIN POTA"/>
    <property type="match status" value="1"/>
</dbReference>
<dbReference type="EC" id="7.6.2.9" evidence="4"/>
<dbReference type="InterPro" id="IPR050093">
    <property type="entry name" value="ABC_SmlMolc_Importer"/>
</dbReference>
<dbReference type="GO" id="GO:0015418">
    <property type="term" value="F:ABC-type quaternary ammonium compound transporting activity"/>
    <property type="evidence" value="ECO:0007669"/>
    <property type="project" value="UniProtKB-EC"/>
</dbReference>
<dbReference type="EMBL" id="CP036259">
    <property type="protein sequence ID" value="QDR81842.1"/>
    <property type="molecule type" value="Genomic_DNA"/>
</dbReference>
<dbReference type="KEGG" id="sted:SPTER_32590"/>
<name>A0A517DWW9_9FIRM</name>